<evidence type="ECO:0000256" key="4">
    <source>
        <dbReference type="ARBA" id="ARBA00022692"/>
    </source>
</evidence>
<dbReference type="GO" id="GO:0005524">
    <property type="term" value="F:ATP binding"/>
    <property type="evidence" value="ECO:0007669"/>
    <property type="project" value="InterPro"/>
</dbReference>
<accession>A0A4Z2CD47</accession>
<evidence type="ECO:0000256" key="2">
    <source>
        <dbReference type="ARBA" id="ARBA00005814"/>
    </source>
</evidence>
<keyword evidence="6" id="KW-0472">Membrane</keyword>
<reference evidence="8 9" key="1">
    <citation type="submission" date="2019-04" db="EMBL/GenBank/DDBJ databases">
        <title>The sequence and de novo assembly of Takifugu bimaculatus genome using PacBio and Hi-C technologies.</title>
        <authorList>
            <person name="Xu P."/>
            <person name="Liu B."/>
            <person name="Zhou Z."/>
        </authorList>
    </citation>
    <scope>NUCLEOTIDE SEQUENCE [LARGE SCALE GENOMIC DNA]</scope>
    <source>
        <strain evidence="8">TB-2018</strain>
        <tissue evidence="8">Muscle</tissue>
    </source>
</reference>
<keyword evidence="4" id="KW-0812">Transmembrane</keyword>
<keyword evidence="3" id="KW-0813">Transport</keyword>
<dbReference type="Pfam" id="PF00005">
    <property type="entry name" value="ABC_tran"/>
    <property type="match status" value="1"/>
</dbReference>
<dbReference type="GO" id="GO:0005886">
    <property type="term" value="C:plasma membrane"/>
    <property type="evidence" value="ECO:0007669"/>
    <property type="project" value="TreeGrafter"/>
</dbReference>
<gene>
    <name evidence="8" type="ORF">fugu_009547</name>
</gene>
<dbReference type="EMBL" id="SWLE01000002">
    <property type="protein sequence ID" value="TNN02060.1"/>
    <property type="molecule type" value="Genomic_DNA"/>
</dbReference>
<comment type="subcellular location">
    <subcellularLocation>
        <location evidence="1">Membrane</location>
        <topology evidence="1">Multi-pass membrane protein</topology>
    </subcellularLocation>
</comment>
<keyword evidence="5" id="KW-1133">Transmembrane helix</keyword>
<comment type="similarity">
    <text evidence="2">Belongs to the ABC transporter superfamily. ABCG family. Eye pigment precursor importer (TC 3.A.1.204) subfamily.</text>
</comment>
<dbReference type="GO" id="GO:0042626">
    <property type="term" value="F:ATPase-coupled transmembrane transporter activity"/>
    <property type="evidence" value="ECO:0007669"/>
    <property type="project" value="TreeGrafter"/>
</dbReference>
<feature type="domain" description="ABC transporter" evidence="7">
    <location>
        <begin position="71"/>
        <end position="154"/>
    </location>
</feature>
<name>A0A4Z2CD47_9TELE</name>
<evidence type="ECO:0000259" key="7">
    <source>
        <dbReference type="Pfam" id="PF00005"/>
    </source>
</evidence>
<evidence type="ECO:0000256" key="1">
    <source>
        <dbReference type="ARBA" id="ARBA00004141"/>
    </source>
</evidence>
<evidence type="ECO:0000256" key="3">
    <source>
        <dbReference type="ARBA" id="ARBA00022448"/>
    </source>
</evidence>
<keyword evidence="9" id="KW-1185">Reference proteome</keyword>
<organism evidence="8 9">
    <name type="scientific">Takifugu bimaculatus</name>
    <dbReference type="NCBI Taxonomy" id="433685"/>
    <lineage>
        <taxon>Eukaryota</taxon>
        <taxon>Metazoa</taxon>
        <taxon>Chordata</taxon>
        <taxon>Craniata</taxon>
        <taxon>Vertebrata</taxon>
        <taxon>Euteleostomi</taxon>
        <taxon>Actinopterygii</taxon>
        <taxon>Neopterygii</taxon>
        <taxon>Teleostei</taxon>
        <taxon>Neoteleostei</taxon>
        <taxon>Acanthomorphata</taxon>
        <taxon>Eupercaria</taxon>
        <taxon>Tetraodontiformes</taxon>
        <taxon>Tetradontoidea</taxon>
        <taxon>Tetraodontidae</taxon>
        <taxon>Takifugu</taxon>
    </lineage>
</organism>
<protein>
    <recommendedName>
        <fullName evidence="7">ABC transporter domain-containing protein</fullName>
    </recommendedName>
</protein>
<evidence type="ECO:0000313" key="8">
    <source>
        <dbReference type="EMBL" id="TNN02060.1"/>
    </source>
</evidence>
<dbReference type="PANTHER" id="PTHR48041:SF121">
    <property type="entry name" value="ATP-BINDING CASSETTE SUB-FAMILY G MEMBER 2 ISOFORM X1"/>
    <property type="match status" value="1"/>
</dbReference>
<dbReference type="PANTHER" id="PTHR48041">
    <property type="entry name" value="ABC TRANSPORTER G FAMILY MEMBER 28"/>
    <property type="match status" value="1"/>
</dbReference>
<comment type="caution">
    <text evidence="8">The sequence shown here is derived from an EMBL/GenBank/DDBJ whole genome shotgun (WGS) entry which is preliminary data.</text>
</comment>
<dbReference type="InterPro" id="IPR027417">
    <property type="entry name" value="P-loop_NTPase"/>
</dbReference>
<sequence>MSDVQMNIELDLNGARKQQPAGSASQQQGATVSFHNIHYEVKEGGCCLWGKRSLTKSILIDLNGIMKPGLNAIMGATGSGKSSFLDILAARKDPAGLMGEVLINGAPQPPNFKCLSGYVVQDDVVMGTLTVRENLNFFCSTAPPHLRDSKGEAAKSQQAH</sequence>
<dbReference type="GO" id="GO:0032217">
    <property type="term" value="F:riboflavin transmembrane transporter activity"/>
    <property type="evidence" value="ECO:0007669"/>
    <property type="project" value="TreeGrafter"/>
</dbReference>
<proteinExistence type="inferred from homology"/>
<evidence type="ECO:0000256" key="6">
    <source>
        <dbReference type="ARBA" id="ARBA00023136"/>
    </source>
</evidence>
<dbReference type="Gene3D" id="3.40.50.300">
    <property type="entry name" value="P-loop containing nucleotide triphosphate hydrolases"/>
    <property type="match status" value="1"/>
</dbReference>
<dbReference type="InterPro" id="IPR050352">
    <property type="entry name" value="ABCG_transporters"/>
</dbReference>
<evidence type="ECO:0000313" key="9">
    <source>
        <dbReference type="Proteomes" id="UP000516260"/>
    </source>
</evidence>
<dbReference type="InterPro" id="IPR003439">
    <property type="entry name" value="ABC_transporter-like_ATP-bd"/>
</dbReference>
<dbReference type="GO" id="GO:0015562">
    <property type="term" value="F:efflux transmembrane transporter activity"/>
    <property type="evidence" value="ECO:0007669"/>
    <property type="project" value="TreeGrafter"/>
</dbReference>
<dbReference type="GO" id="GO:0016887">
    <property type="term" value="F:ATP hydrolysis activity"/>
    <property type="evidence" value="ECO:0007669"/>
    <property type="project" value="InterPro"/>
</dbReference>
<dbReference type="SUPFAM" id="SSF52540">
    <property type="entry name" value="P-loop containing nucleoside triphosphate hydrolases"/>
    <property type="match status" value="1"/>
</dbReference>
<dbReference type="Proteomes" id="UP000516260">
    <property type="component" value="Chromosome 10"/>
</dbReference>
<dbReference type="AlphaFoldDB" id="A0A4Z2CD47"/>
<evidence type="ECO:0000256" key="5">
    <source>
        <dbReference type="ARBA" id="ARBA00022989"/>
    </source>
</evidence>